<protein>
    <submittedName>
        <fullName evidence="10">Peptidase_M1 domain-containing protein</fullName>
    </submittedName>
</protein>
<dbReference type="InterPro" id="IPR001930">
    <property type="entry name" value="Peptidase_M1"/>
</dbReference>
<dbReference type="Gene3D" id="1.10.390.10">
    <property type="entry name" value="Neutral Protease Domain 2"/>
    <property type="match status" value="1"/>
</dbReference>
<keyword evidence="5" id="KW-0378">Hydrolase</keyword>
<reference evidence="9" key="1">
    <citation type="submission" date="2012-09" db="EMBL/GenBank/DDBJ databases">
        <authorList>
            <person name="Martin A.A."/>
        </authorList>
    </citation>
    <scope>NUCLEOTIDE SEQUENCE</scope>
</reference>
<dbReference type="STRING" id="6313.A0A0K0D444"/>
<evidence type="ECO:0000256" key="6">
    <source>
        <dbReference type="ARBA" id="ARBA00022833"/>
    </source>
</evidence>
<evidence type="ECO:0000256" key="7">
    <source>
        <dbReference type="ARBA" id="ARBA00023049"/>
    </source>
</evidence>
<comment type="cofactor">
    <cofactor evidence="1">
        <name>Zn(2+)</name>
        <dbReference type="ChEBI" id="CHEBI:29105"/>
    </cofactor>
</comment>
<keyword evidence="6" id="KW-0862">Zinc</keyword>
<dbReference type="GO" id="GO:0016020">
    <property type="term" value="C:membrane"/>
    <property type="evidence" value="ECO:0007669"/>
    <property type="project" value="TreeGrafter"/>
</dbReference>
<keyword evidence="3" id="KW-0645">Protease</keyword>
<dbReference type="PRINTS" id="PR00756">
    <property type="entry name" value="ALADIPTASE"/>
</dbReference>
<evidence type="ECO:0000256" key="5">
    <source>
        <dbReference type="ARBA" id="ARBA00022801"/>
    </source>
</evidence>
<evidence type="ECO:0000256" key="2">
    <source>
        <dbReference type="ARBA" id="ARBA00010136"/>
    </source>
</evidence>
<comment type="similarity">
    <text evidence="2">Belongs to the peptidase M1 family.</text>
</comment>
<evidence type="ECO:0000256" key="4">
    <source>
        <dbReference type="ARBA" id="ARBA00022723"/>
    </source>
</evidence>
<keyword evidence="4" id="KW-0479">Metal-binding</keyword>
<dbReference type="GO" id="GO:0043171">
    <property type="term" value="P:peptide catabolic process"/>
    <property type="evidence" value="ECO:0007669"/>
    <property type="project" value="TreeGrafter"/>
</dbReference>
<evidence type="ECO:0000256" key="1">
    <source>
        <dbReference type="ARBA" id="ARBA00001947"/>
    </source>
</evidence>
<dbReference type="InterPro" id="IPR050344">
    <property type="entry name" value="Peptidase_M1_aminopeptidases"/>
</dbReference>
<dbReference type="GO" id="GO:0006508">
    <property type="term" value="P:proteolysis"/>
    <property type="evidence" value="ECO:0007669"/>
    <property type="project" value="UniProtKB-KW"/>
</dbReference>
<name>A0A0K0D444_ANGCA</name>
<dbReference type="WBParaSite" id="ACAC_0000483901-mRNA-1">
    <property type="protein sequence ID" value="ACAC_0000483901-mRNA-1"/>
    <property type="gene ID" value="ACAC_0000483901"/>
</dbReference>
<feature type="domain" description="Peptidase M1 membrane alanine aminopeptidase" evidence="8">
    <location>
        <begin position="59"/>
        <end position="197"/>
    </location>
</feature>
<dbReference type="Proteomes" id="UP000035642">
    <property type="component" value="Unassembled WGS sequence"/>
</dbReference>
<evidence type="ECO:0000313" key="9">
    <source>
        <dbReference type="Proteomes" id="UP000035642"/>
    </source>
</evidence>
<dbReference type="GO" id="GO:0070006">
    <property type="term" value="F:metalloaminopeptidase activity"/>
    <property type="evidence" value="ECO:0007669"/>
    <property type="project" value="TreeGrafter"/>
</dbReference>
<organism evidence="9 10">
    <name type="scientific">Angiostrongylus cantonensis</name>
    <name type="common">Rat lungworm</name>
    <dbReference type="NCBI Taxonomy" id="6313"/>
    <lineage>
        <taxon>Eukaryota</taxon>
        <taxon>Metazoa</taxon>
        <taxon>Ecdysozoa</taxon>
        <taxon>Nematoda</taxon>
        <taxon>Chromadorea</taxon>
        <taxon>Rhabditida</taxon>
        <taxon>Rhabditina</taxon>
        <taxon>Rhabditomorpha</taxon>
        <taxon>Strongyloidea</taxon>
        <taxon>Metastrongylidae</taxon>
        <taxon>Angiostrongylus</taxon>
    </lineage>
</organism>
<accession>A0A0K0D444</accession>
<dbReference type="SUPFAM" id="SSF55486">
    <property type="entry name" value="Metalloproteases ('zincins'), catalytic domain"/>
    <property type="match status" value="1"/>
</dbReference>
<proteinExistence type="inferred from homology"/>
<sequence>MPFAFFVRARPAGQLRYATITIEACWFQLEYERRARCLTGQQAIQLIKRIQEKKKLKKLISESALLYDENLYDPLNKERVAVVIAHELAHQWFGNLVTMQWWDDLWLNEGFATMVEYSGADEISNGQMRMKDYFLLDGFTNGLAADSVASSHPLSFKIDRATEVLEAFDQISYGKGGSLLVMLSALIGEEIFKKSVTVSQKKSKRKHG</sequence>
<dbReference type="GO" id="GO:0005615">
    <property type="term" value="C:extracellular space"/>
    <property type="evidence" value="ECO:0007669"/>
    <property type="project" value="TreeGrafter"/>
</dbReference>
<keyword evidence="7" id="KW-0482">Metalloprotease</keyword>
<dbReference type="AlphaFoldDB" id="A0A0K0D444"/>
<keyword evidence="9" id="KW-1185">Reference proteome</keyword>
<evidence type="ECO:0000256" key="3">
    <source>
        <dbReference type="ARBA" id="ARBA00022670"/>
    </source>
</evidence>
<dbReference type="PANTHER" id="PTHR11533">
    <property type="entry name" value="PROTEASE M1 ZINC METALLOPROTEASE"/>
    <property type="match status" value="1"/>
</dbReference>
<dbReference type="InterPro" id="IPR027268">
    <property type="entry name" value="Peptidase_M4/M1_CTD_sf"/>
</dbReference>
<dbReference type="GO" id="GO:0042277">
    <property type="term" value="F:peptide binding"/>
    <property type="evidence" value="ECO:0007669"/>
    <property type="project" value="TreeGrafter"/>
</dbReference>
<dbReference type="InterPro" id="IPR014782">
    <property type="entry name" value="Peptidase_M1_dom"/>
</dbReference>
<evidence type="ECO:0000313" key="10">
    <source>
        <dbReference type="WBParaSite" id="ACAC_0000483901-mRNA-1"/>
    </source>
</evidence>
<dbReference type="GO" id="GO:0008270">
    <property type="term" value="F:zinc ion binding"/>
    <property type="evidence" value="ECO:0007669"/>
    <property type="project" value="InterPro"/>
</dbReference>
<reference evidence="10" key="2">
    <citation type="submission" date="2017-02" db="UniProtKB">
        <authorList>
            <consortium name="WormBaseParasite"/>
        </authorList>
    </citation>
    <scope>IDENTIFICATION</scope>
</reference>
<dbReference type="Pfam" id="PF01433">
    <property type="entry name" value="Peptidase_M1"/>
    <property type="match status" value="1"/>
</dbReference>
<dbReference type="PANTHER" id="PTHR11533:SF301">
    <property type="entry name" value="AMINOPEPTIDASE"/>
    <property type="match status" value="1"/>
</dbReference>
<evidence type="ECO:0000259" key="8">
    <source>
        <dbReference type="Pfam" id="PF01433"/>
    </source>
</evidence>
<dbReference type="GO" id="GO:0005737">
    <property type="term" value="C:cytoplasm"/>
    <property type="evidence" value="ECO:0007669"/>
    <property type="project" value="TreeGrafter"/>
</dbReference>